<gene>
    <name evidence="10" type="ORF">ACHE_11662A</name>
</gene>
<evidence type="ECO:0000256" key="6">
    <source>
        <dbReference type="ARBA" id="ARBA00023027"/>
    </source>
</evidence>
<comment type="similarity">
    <text evidence="2 7">Belongs to the zinc-containing alcohol dehydrogenase family.</text>
</comment>
<feature type="domain" description="Alcohol dehydrogenase-like N-terminal" evidence="9">
    <location>
        <begin position="26"/>
        <end position="128"/>
    </location>
</feature>
<dbReference type="SUPFAM" id="SSF51735">
    <property type="entry name" value="NAD(P)-binding Rossmann-fold domains"/>
    <property type="match status" value="1"/>
</dbReference>
<dbReference type="GO" id="GO:0016491">
    <property type="term" value="F:oxidoreductase activity"/>
    <property type="evidence" value="ECO:0007669"/>
    <property type="project" value="UniProtKB-KW"/>
</dbReference>
<dbReference type="EMBL" id="AP024416">
    <property type="protein sequence ID" value="BCR84260.1"/>
    <property type="molecule type" value="Genomic_DNA"/>
</dbReference>
<evidence type="ECO:0000256" key="3">
    <source>
        <dbReference type="ARBA" id="ARBA00022723"/>
    </source>
</evidence>
<evidence type="ECO:0000259" key="8">
    <source>
        <dbReference type="Pfam" id="PF00107"/>
    </source>
</evidence>
<dbReference type="InterPro" id="IPR036291">
    <property type="entry name" value="NAD(P)-bd_dom_sf"/>
</dbReference>
<sequence length="263" mass="27764">MRAVLWTGIPFQMNVTDVPNPTIQNQTDAIIKVTTAAICGTELHTYHGVYGSGTVPWIMGHECIGVVDEIGSAVGSVDVGDRVIVPDATYDGYEGFGARENVGFGYGVDYVLAGGGCQAEYVRTPKNTLDNDYLLVGDIFAKAWAGLDFSDFETGDSVAVFGSGPVGLLTAYSAILRGASAVYAVDHVPERLRMAESIGAIPINFRDSDPVGQILDYESKGVTRSIDCIGYEAVNADLKHEQNIVTNSMVSVTAQGGGIGLIG</sequence>
<dbReference type="InterPro" id="IPR013154">
    <property type="entry name" value="ADH-like_N"/>
</dbReference>
<dbReference type="PANTHER" id="PTHR42813:SF3">
    <property type="entry name" value="GLUTATHIONE-INDEPENDENT FORMALDEHYDE DEHYDROGENASE"/>
    <property type="match status" value="1"/>
</dbReference>
<reference evidence="10" key="2">
    <citation type="submission" date="2021-02" db="EMBL/GenBank/DDBJ databases">
        <title>Aspergillus chevalieri M1 genome sequence.</title>
        <authorList>
            <person name="Kadooka C."/>
            <person name="Mori K."/>
            <person name="Futagami T."/>
        </authorList>
    </citation>
    <scope>NUCLEOTIDE SEQUENCE</scope>
    <source>
        <strain evidence="10">M1</strain>
    </source>
</reference>
<dbReference type="InterPro" id="IPR013149">
    <property type="entry name" value="ADH-like_C"/>
</dbReference>
<organism evidence="10 11">
    <name type="scientific">Aspergillus chevalieri</name>
    <name type="common">Eurotium chevalieri</name>
    <dbReference type="NCBI Taxonomy" id="182096"/>
    <lineage>
        <taxon>Eukaryota</taxon>
        <taxon>Fungi</taxon>
        <taxon>Dikarya</taxon>
        <taxon>Ascomycota</taxon>
        <taxon>Pezizomycotina</taxon>
        <taxon>Eurotiomycetes</taxon>
        <taxon>Eurotiomycetidae</taxon>
        <taxon>Eurotiales</taxon>
        <taxon>Aspergillaceae</taxon>
        <taxon>Aspergillus</taxon>
        <taxon>Aspergillus subgen. Aspergillus</taxon>
    </lineage>
</organism>
<dbReference type="Pfam" id="PF08240">
    <property type="entry name" value="ADH_N"/>
    <property type="match status" value="1"/>
</dbReference>
<dbReference type="SUPFAM" id="SSF50129">
    <property type="entry name" value="GroES-like"/>
    <property type="match status" value="1"/>
</dbReference>
<evidence type="ECO:0000313" key="10">
    <source>
        <dbReference type="EMBL" id="BCR84260.1"/>
    </source>
</evidence>
<evidence type="ECO:0000256" key="7">
    <source>
        <dbReference type="RuleBase" id="RU361277"/>
    </source>
</evidence>
<proteinExistence type="inferred from homology"/>
<evidence type="ECO:0000259" key="9">
    <source>
        <dbReference type="Pfam" id="PF08240"/>
    </source>
</evidence>
<evidence type="ECO:0000256" key="5">
    <source>
        <dbReference type="ARBA" id="ARBA00023002"/>
    </source>
</evidence>
<dbReference type="InterPro" id="IPR002328">
    <property type="entry name" value="ADH_Zn_CS"/>
</dbReference>
<dbReference type="GO" id="GO:0008270">
    <property type="term" value="F:zinc ion binding"/>
    <property type="evidence" value="ECO:0007669"/>
    <property type="project" value="InterPro"/>
</dbReference>
<dbReference type="Proteomes" id="UP000637239">
    <property type="component" value="Chromosome 1"/>
</dbReference>
<evidence type="ECO:0000313" key="11">
    <source>
        <dbReference type="Proteomes" id="UP000637239"/>
    </source>
</evidence>
<evidence type="ECO:0000256" key="1">
    <source>
        <dbReference type="ARBA" id="ARBA00001947"/>
    </source>
</evidence>
<keyword evidence="6" id="KW-0520">NAD</keyword>
<dbReference type="GeneID" id="66978619"/>
<dbReference type="Gene3D" id="3.90.180.10">
    <property type="entry name" value="Medium-chain alcohol dehydrogenases, catalytic domain"/>
    <property type="match status" value="1"/>
</dbReference>
<reference evidence="10" key="1">
    <citation type="submission" date="2021-01" db="EMBL/GenBank/DDBJ databases">
        <authorList>
            <consortium name="Aspergillus chevalieri M1 genome sequencing consortium"/>
            <person name="Kazuki M."/>
            <person name="Futagami T."/>
        </authorList>
    </citation>
    <scope>NUCLEOTIDE SEQUENCE</scope>
    <source>
        <strain evidence="10">M1</strain>
    </source>
</reference>
<dbReference type="Pfam" id="PF00107">
    <property type="entry name" value="ADH_zinc_N"/>
    <property type="match status" value="1"/>
</dbReference>
<dbReference type="PROSITE" id="PS00059">
    <property type="entry name" value="ADH_ZINC"/>
    <property type="match status" value="1"/>
</dbReference>
<dbReference type="KEGG" id="ache:ACHE_11662A"/>
<dbReference type="Gene3D" id="3.40.50.720">
    <property type="entry name" value="NAD(P)-binding Rossmann-like Domain"/>
    <property type="match status" value="1"/>
</dbReference>
<feature type="domain" description="Alcohol dehydrogenase-like C-terminal" evidence="8">
    <location>
        <begin position="165"/>
        <end position="239"/>
    </location>
</feature>
<keyword evidence="3 7" id="KW-0479">Metal-binding</keyword>
<keyword evidence="11" id="KW-1185">Reference proteome</keyword>
<accession>A0A7R7ZJ44</accession>
<keyword evidence="5" id="KW-0560">Oxidoreductase</keyword>
<protein>
    <submittedName>
        <fullName evidence="10">Uncharacterized protein</fullName>
    </submittedName>
</protein>
<dbReference type="RefSeq" id="XP_043132782.1">
    <property type="nucleotide sequence ID" value="XM_043276256.1"/>
</dbReference>
<keyword evidence="4 7" id="KW-0862">Zinc</keyword>
<dbReference type="AlphaFoldDB" id="A0A7R7ZJ44"/>
<comment type="cofactor">
    <cofactor evidence="1 7">
        <name>Zn(2+)</name>
        <dbReference type="ChEBI" id="CHEBI:29105"/>
    </cofactor>
</comment>
<dbReference type="InterPro" id="IPR011032">
    <property type="entry name" value="GroES-like_sf"/>
</dbReference>
<name>A0A7R7ZJ44_ASPCH</name>
<dbReference type="PANTHER" id="PTHR42813">
    <property type="entry name" value="ZINC-TYPE ALCOHOL DEHYDROGENASE-LIKE"/>
    <property type="match status" value="1"/>
</dbReference>
<evidence type="ECO:0000256" key="4">
    <source>
        <dbReference type="ARBA" id="ARBA00022833"/>
    </source>
</evidence>
<evidence type="ECO:0000256" key="2">
    <source>
        <dbReference type="ARBA" id="ARBA00008072"/>
    </source>
</evidence>